<evidence type="ECO:0000313" key="10">
    <source>
        <dbReference type="Proteomes" id="UP000217005"/>
    </source>
</evidence>
<comment type="similarity">
    <text evidence="1">Belongs to the leucine-binding protein family.</text>
</comment>
<sequence>MQRINKLALAVITTFGAVAAAQAADIKLGVAEALSGGAAQYGASIRNGFQLAAEEINAAGGVNGDKIALVIEDEQGKKEEAINVFKKLIFQDKVLMVFGPTLSNSAQAADPIAQAAKTVAFGTSNTADGITSIGNYVFRNSVTEADVLPATIETVRKKTGMKNVAVLYGNDDVFTKSGYDNFKKALEDQKVPVTTTETFAKGDVDFKAQLTKIKGTNPDAIVLSALLAEGAPIMVQARQLGLNVPVIGGNGMNSVKIFDLAPGGASNNLWIGSPWSIENQTPENTKFIAAYKAKFGAAPDQFAAQSYDALYIVTQGLKKVKLSGDLPKDRTALRDALPDVKWTGATGAFEFRQAKDRAGKPAGYDAQQAPIVSVTKDGKYVIEK</sequence>
<dbReference type="SUPFAM" id="SSF53822">
    <property type="entry name" value="Periplasmic binding protein-like I"/>
    <property type="match status" value="1"/>
</dbReference>
<protein>
    <submittedName>
        <fullName evidence="7">ABC transporter substrate-binding protein</fullName>
    </submittedName>
</protein>
<evidence type="ECO:0000313" key="8">
    <source>
        <dbReference type="EMBL" id="OZI65376.1"/>
    </source>
</evidence>
<dbReference type="Pfam" id="PF13458">
    <property type="entry name" value="Peripla_BP_6"/>
    <property type="match status" value="1"/>
</dbReference>
<evidence type="ECO:0000256" key="2">
    <source>
        <dbReference type="ARBA" id="ARBA00022448"/>
    </source>
</evidence>
<name>A0A261SS91_9BORD</name>
<organism evidence="7 10">
    <name type="scientific">Bordetella genomosp. 1</name>
    <dbReference type="NCBI Taxonomy" id="1395607"/>
    <lineage>
        <taxon>Bacteria</taxon>
        <taxon>Pseudomonadati</taxon>
        <taxon>Pseudomonadota</taxon>
        <taxon>Betaproteobacteria</taxon>
        <taxon>Burkholderiales</taxon>
        <taxon>Alcaligenaceae</taxon>
        <taxon>Bordetella</taxon>
    </lineage>
</organism>
<keyword evidence="9" id="KW-1185">Reference proteome</keyword>
<feature type="signal peptide" evidence="5">
    <location>
        <begin position="1"/>
        <end position="23"/>
    </location>
</feature>
<accession>A0A261SS91</accession>
<reference evidence="7 10" key="1">
    <citation type="submission" date="2017-05" db="EMBL/GenBank/DDBJ databases">
        <title>Complete and WGS of Bordetella genogroups.</title>
        <authorList>
            <person name="Spilker T."/>
            <person name="LiPuma J."/>
        </authorList>
    </citation>
    <scope>NUCLEOTIDE SEQUENCE [LARGE SCALE GENOMIC DNA]</scope>
    <source>
        <strain evidence="7 10">AU17610</strain>
    </source>
</reference>
<dbReference type="PANTHER" id="PTHR30483">
    <property type="entry name" value="LEUCINE-SPECIFIC-BINDING PROTEIN"/>
    <property type="match status" value="1"/>
</dbReference>
<dbReference type="InterPro" id="IPR000709">
    <property type="entry name" value="Leu_Ile_Val-bd"/>
</dbReference>
<dbReference type="OrthoDB" id="9783240at2"/>
<dbReference type="Gene3D" id="3.40.50.2300">
    <property type="match status" value="2"/>
</dbReference>
<dbReference type="InterPro" id="IPR028082">
    <property type="entry name" value="Peripla_BP_I"/>
</dbReference>
<dbReference type="InterPro" id="IPR051010">
    <property type="entry name" value="BCAA_transport"/>
</dbReference>
<evidence type="ECO:0000256" key="1">
    <source>
        <dbReference type="ARBA" id="ARBA00010062"/>
    </source>
</evidence>
<dbReference type="AlphaFoldDB" id="A0A261SS91"/>
<dbReference type="GO" id="GO:0006865">
    <property type="term" value="P:amino acid transport"/>
    <property type="evidence" value="ECO:0007669"/>
    <property type="project" value="UniProtKB-KW"/>
</dbReference>
<reference evidence="8 9" key="2">
    <citation type="submission" date="2017-05" db="EMBL/GenBank/DDBJ databases">
        <title>Complete and WGS of Bordetella genogroups.</title>
        <authorList>
            <person name="Spilker T."/>
            <person name="Lipuma J."/>
        </authorList>
    </citation>
    <scope>NUCLEOTIDE SEQUENCE [LARGE SCALE GENOMIC DNA]</scope>
    <source>
        <strain evidence="8 9">AU9795</strain>
    </source>
</reference>
<dbReference type="InterPro" id="IPR028081">
    <property type="entry name" value="Leu-bd"/>
</dbReference>
<keyword evidence="3 5" id="KW-0732">Signal</keyword>
<keyword evidence="4" id="KW-0029">Amino-acid transport</keyword>
<feature type="domain" description="Leucine-binding protein" evidence="6">
    <location>
        <begin position="26"/>
        <end position="359"/>
    </location>
</feature>
<keyword evidence="2" id="KW-0813">Transport</keyword>
<dbReference type="PANTHER" id="PTHR30483:SF6">
    <property type="entry name" value="PERIPLASMIC BINDING PROTEIN OF ABC TRANSPORTER FOR NATURAL AMINO ACIDS"/>
    <property type="match status" value="1"/>
</dbReference>
<feature type="chain" id="PRO_5012944000" evidence="5">
    <location>
        <begin position="24"/>
        <end position="384"/>
    </location>
</feature>
<comment type="caution">
    <text evidence="7">The sequence shown here is derived from an EMBL/GenBank/DDBJ whole genome shotgun (WGS) entry which is preliminary data.</text>
</comment>
<gene>
    <name evidence="8" type="ORF">CAL27_10075</name>
    <name evidence="7" type="ORF">CEG14_06400</name>
</gene>
<dbReference type="PRINTS" id="PR00337">
    <property type="entry name" value="LEUILEVALBP"/>
</dbReference>
<evidence type="ECO:0000259" key="6">
    <source>
        <dbReference type="Pfam" id="PF13458"/>
    </source>
</evidence>
<evidence type="ECO:0000256" key="4">
    <source>
        <dbReference type="ARBA" id="ARBA00022970"/>
    </source>
</evidence>
<evidence type="ECO:0000313" key="9">
    <source>
        <dbReference type="Proteomes" id="UP000216354"/>
    </source>
</evidence>
<dbReference type="Proteomes" id="UP000217005">
    <property type="component" value="Unassembled WGS sequence"/>
</dbReference>
<evidence type="ECO:0000313" key="7">
    <source>
        <dbReference type="EMBL" id="OZI39153.1"/>
    </source>
</evidence>
<dbReference type="EMBL" id="NEVL01000002">
    <property type="protein sequence ID" value="OZI39153.1"/>
    <property type="molecule type" value="Genomic_DNA"/>
</dbReference>
<dbReference type="Proteomes" id="UP000216354">
    <property type="component" value="Unassembled WGS sequence"/>
</dbReference>
<evidence type="ECO:0000256" key="5">
    <source>
        <dbReference type="SAM" id="SignalP"/>
    </source>
</evidence>
<dbReference type="EMBL" id="NEVR01000002">
    <property type="protein sequence ID" value="OZI65376.1"/>
    <property type="molecule type" value="Genomic_DNA"/>
</dbReference>
<evidence type="ECO:0000256" key="3">
    <source>
        <dbReference type="ARBA" id="ARBA00022729"/>
    </source>
</evidence>
<dbReference type="RefSeq" id="WP_094825527.1">
    <property type="nucleotide sequence ID" value="NZ_NEVL01000002.1"/>
</dbReference>
<proteinExistence type="inferred from homology"/>
<dbReference type="CDD" id="cd06348">
    <property type="entry name" value="PBP1_ABC_HAAT-like"/>
    <property type="match status" value="1"/>
</dbReference>